<dbReference type="SUPFAM" id="SSF55073">
    <property type="entry name" value="Nucleotide cyclase"/>
    <property type="match status" value="1"/>
</dbReference>
<comment type="caution">
    <text evidence="2">The sequence shown here is derived from an EMBL/GenBank/DDBJ whole genome shotgun (WGS) entry which is preliminary data.</text>
</comment>
<dbReference type="InterPro" id="IPR000160">
    <property type="entry name" value="GGDEF_dom"/>
</dbReference>
<name>A0ABV4CR89_9PSEU</name>
<dbReference type="NCBIfam" id="TIGR00254">
    <property type="entry name" value="GGDEF"/>
    <property type="match status" value="1"/>
</dbReference>
<sequence length="181" mass="19574">MVVQFDPVGEHLGDRRLAYLALHDTLTGLANRTLLLDRLEQELTELPSGEDEVLAVLLVDLDNLKTINDQYGHAAGDQLLTTTADSLLKAVRAGDTVARLGGDEFVILARLASSSAAEAFRLRIARLLGSEGVTSGELLRPRASVGITTTRAPNVPPEELIAEADQDMYARKKERKASDSL</sequence>
<dbReference type="RefSeq" id="WP_369775745.1">
    <property type="nucleotide sequence ID" value="NZ_JBGEHV010000112.1"/>
</dbReference>
<dbReference type="SMART" id="SM00267">
    <property type="entry name" value="GGDEF"/>
    <property type="match status" value="1"/>
</dbReference>
<dbReference type="InterPro" id="IPR043128">
    <property type="entry name" value="Rev_trsase/Diguanyl_cyclase"/>
</dbReference>
<evidence type="ECO:0000313" key="2">
    <source>
        <dbReference type="EMBL" id="MEY8043611.1"/>
    </source>
</evidence>
<dbReference type="InterPro" id="IPR029787">
    <property type="entry name" value="Nucleotide_cyclase"/>
</dbReference>
<dbReference type="EMBL" id="JBGEHV010000112">
    <property type="protein sequence ID" value="MEY8043611.1"/>
    <property type="molecule type" value="Genomic_DNA"/>
</dbReference>
<keyword evidence="2" id="KW-0548">Nucleotidyltransferase</keyword>
<dbReference type="Gene3D" id="3.30.70.270">
    <property type="match status" value="1"/>
</dbReference>
<organism evidence="2 3">
    <name type="scientific">Saccharopolyspora cebuensis</name>
    <dbReference type="NCBI Taxonomy" id="418759"/>
    <lineage>
        <taxon>Bacteria</taxon>
        <taxon>Bacillati</taxon>
        <taxon>Actinomycetota</taxon>
        <taxon>Actinomycetes</taxon>
        <taxon>Pseudonocardiales</taxon>
        <taxon>Pseudonocardiaceae</taxon>
        <taxon>Saccharopolyspora</taxon>
    </lineage>
</organism>
<proteinExistence type="predicted"/>
<dbReference type="GO" id="GO:0052621">
    <property type="term" value="F:diguanylate cyclase activity"/>
    <property type="evidence" value="ECO:0007669"/>
    <property type="project" value="UniProtKB-EC"/>
</dbReference>
<keyword evidence="2" id="KW-0808">Transferase</keyword>
<evidence type="ECO:0000259" key="1">
    <source>
        <dbReference type="PROSITE" id="PS50887"/>
    </source>
</evidence>
<dbReference type="Proteomes" id="UP001564626">
    <property type="component" value="Unassembled WGS sequence"/>
</dbReference>
<dbReference type="EC" id="2.7.7.65" evidence="2"/>
<keyword evidence="3" id="KW-1185">Reference proteome</keyword>
<dbReference type="Pfam" id="PF00990">
    <property type="entry name" value="GGDEF"/>
    <property type="match status" value="1"/>
</dbReference>
<evidence type="ECO:0000313" key="3">
    <source>
        <dbReference type="Proteomes" id="UP001564626"/>
    </source>
</evidence>
<gene>
    <name evidence="2" type="ORF">AB8O55_29750</name>
</gene>
<dbReference type="PANTHER" id="PTHR46663">
    <property type="entry name" value="DIGUANYLATE CYCLASE DGCT-RELATED"/>
    <property type="match status" value="1"/>
</dbReference>
<accession>A0ABV4CR89</accession>
<dbReference type="InterPro" id="IPR052163">
    <property type="entry name" value="DGC-Regulatory_Protein"/>
</dbReference>
<dbReference type="PANTHER" id="PTHR46663:SF2">
    <property type="entry name" value="GGDEF DOMAIN-CONTAINING PROTEIN"/>
    <property type="match status" value="1"/>
</dbReference>
<dbReference type="PROSITE" id="PS50887">
    <property type="entry name" value="GGDEF"/>
    <property type="match status" value="1"/>
</dbReference>
<feature type="domain" description="GGDEF" evidence="1">
    <location>
        <begin position="52"/>
        <end position="181"/>
    </location>
</feature>
<protein>
    <submittedName>
        <fullName evidence="2">GGDEF domain-containing protein</fullName>
        <ecNumber evidence="2">2.7.7.65</ecNumber>
    </submittedName>
</protein>
<reference evidence="2 3" key="1">
    <citation type="submission" date="2024-08" db="EMBL/GenBank/DDBJ databases">
        <title>Genome mining of Saccharopolyspora cebuensis PGLac3 from Nigerian medicinal plant.</title>
        <authorList>
            <person name="Ezeobiora C.E."/>
            <person name="Igbokwe N.H."/>
            <person name="Amin D.H."/>
            <person name="Mendie U.E."/>
        </authorList>
    </citation>
    <scope>NUCLEOTIDE SEQUENCE [LARGE SCALE GENOMIC DNA]</scope>
    <source>
        <strain evidence="2 3">PGLac3</strain>
    </source>
</reference>
<dbReference type="CDD" id="cd01949">
    <property type="entry name" value="GGDEF"/>
    <property type="match status" value="1"/>
</dbReference>